<reference evidence="1 2" key="1">
    <citation type="submission" date="2019-03" db="EMBL/GenBank/DDBJ databases">
        <title>Genomic Encyclopedia of Type Strains, Phase IV (KMG-IV): sequencing the most valuable type-strain genomes for metagenomic binning, comparative biology and taxonomic classification.</title>
        <authorList>
            <person name="Goeker M."/>
        </authorList>
    </citation>
    <scope>NUCLEOTIDE SEQUENCE [LARGE SCALE GENOMIC DNA]</scope>
    <source>
        <strain evidence="1 2">DSM 4868</strain>
    </source>
</reference>
<evidence type="ECO:0008006" key="3">
    <source>
        <dbReference type="Google" id="ProtNLM"/>
    </source>
</evidence>
<comment type="caution">
    <text evidence="1">The sequence shown here is derived from an EMBL/GenBank/DDBJ whole genome shotgun (WGS) entry which is preliminary data.</text>
</comment>
<organism evidence="1 2">
    <name type="scientific">Rhodovulum euryhalinum</name>
    <dbReference type="NCBI Taxonomy" id="35805"/>
    <lineage>
        <taxon>Bacteria</taxon>
        <taxon>Pseudomonadati</taxon>
        <taxon>Pseudomonadota</taxon>
        <taxon>Alphaproteobacteria</taxon>
        <taxon>Rhodobacterales</taxon>
        <taxon>Paracoccaceae</taxon>
        <taxon>Rhodovulum</taxon>
    </lineage>
</organism>
<dbReference type="EMBL" id="SLWW01000012">
    <property type="protein sequence ID" value="TCO69907.1"/>
    <property type="molecule type" value="Genomic_DNA"/>
</dbReference>
<sequence length="220" mass="23350">MRSAFPVLAVLALAACEPEIPDSAAGVGFGTYEEYSASRARALRDEGAVQPPVTAQGEGAAIAAETLATLNPGTQAADAQAAPRVVIDTDNPGISDEQNFAAVAARETIQSDRERLQAQRQQYTVIAPEPLPPRTGATGPNIVEYALGAPNRVGESRYRRSGLTREAAYLRNCAQYGSPDLAQEAFLKAGGPERDRLGLDPDGDGFACYWDPTPFRAAMR</sequence>
<accession>A0A4R2KCR7</accession>
<dbReference type="AlphaFoldDB" id="A0A4R2KCR7"/>
<evidence type="ECO:0000313" key="1">
    <source>
        <dbReference type="EMBL" id="TCO69907.1"/>
    </source>
</evidence>
<dbReference type="RefSeq" id="WP_132545927.1">
    <property type="nucleotide sequence ID" value="NZ_SLWW01000012.1"/>
</dbReference>
<dbReference type="PROSITE" id="PS51257">
    <property type="entry name" value="PROKAR_LIPOPROTEIN"/>
    <property type="match status" value="1"/>
</dbReference>
<name>A0A4R2KCR7_9RHOB</name>
<dbReference type="OrthoDB" id="7951357at2"/>
<keyword evidence="2" id="KW-1185">Reference proteome</keyword>
<gene>
    <name evidence="1" type="ORF">EV655_11234</name>
</gene>
<dbReference type="Proteomes" id="UP000295142">
    <property type="component" value="Unassembled WGS sequence"/>
</dbReference>
<evidence type="ECO:0000313" key="2">
    <source>
        <dbReference type="Proteomes" id="UP000295142"/>
    </source>
</evidence>
<protein>
    <recommendedName>
        <fullName evidence="3">Excalibur calcium-binding domain-containing protein</fullName>
    </recommendedName>
</protein>
<proteinExistence type="predicted"/>